<dbReference type="Proteomes" id="UP000494106">
    <property type="component" value="Unassembled WGS sequence"/>
</dbReference>
<reference evidence="2 3" key="1">
    <citation type="submission" date="2020-04" db="EMBL/GenBank/DDBJ databases">
        <authorList>
            <person name="Wallbank WR R."/>
            <person name="Pardo Diaz C."/>
            <person name="Kozak K."/>
            <person name="Martin S."/>
            <person name="Jiggins C."/>
            <person name="Moest M."/>
            <person name="Warren A I."/>
            <person name="Byers J.R.P. K."/>
            <person name="Montejo-Kovacevich G."/>
            <person name="Yen C E."/>
        </authorList>
    </citation>
    <scope>NUCLEOTIDE SEQUENCE [LARGE SCALE GENOMIC DNA]</scope>
</reference>
<dbReference type="SMART" id="SM00540">
    <property type="entry name" value="LEM"/>
    <property type="match status" value="1"/>
</dbReference>
<accession>A0A8S1BNN8</accession>
<dbReference type="PROSITE" id="PS50954">
    <property type="entry name" value="LEM"/>
    <property type="match status" value="1"/>
</dbReference>
<evidence type="ECO:0000313" key="3">
    <source>
        <dbReference type="Proteomes" id="UP000494106"/>
    </source>
</evidence>
<sequence>MGHQFDSMSDAQLQAKLAAAGFPVLPITATTRPLLMKKLQSGLVSKNCQETPKYYTMVDRVYSMSDVELQKALVEFGYRVNACHSYHQKSVAEKVNFNL</sequence>
<organism evidence="2 3">
    <name type="scientific">Arctia plantaginis</name>
    <name type="common">Wood tiger moth</name>
    <name type="synonym">Phalaena plantaginis</name>
    <dbReference type="NCBI Taxonomy" id="874455"/>
    <lineage>
        <taxon>Eukaryota</taxon>
        <taxon>Metazoa</taxon>
        <taxon>Ecdysozoa</taxon>
        <taxon>Arthropoda</taxon>
        <taxon>Hexapoda</taxon>
        <taxon>Insecta</taxon>
        <taxon>Pterygota</taxon>
        <taxon>Neoptera</taxon>
        <taxon>Endopterygota</taxon>
        <taxon>Lepidoptera</taxon>
        <taxon>Glossata</taxon>
        <taxon>Ditrysia</taxon>
        <taxon>Noctuoidea</taxon>
        <taxon>Erebidae</taxon>
        <taxon>Arctiinae</taxon>
        <taxon>Arctia</taxon>
    </lineage>
</organism>
<dbReference type="InterPro" id="IPR003887">
    <property type="entry name" value="LEM_dom"/>
</dbReference>
<keyword evidence="3" id="KW-1185">Reference proteome</keyword>
<name>A0A8S1BNN8_ARCPL</name>
<protein>
    <recommendedName>
        <fullName evidence="1">LEM domain-containing protein</fullName>
    </recommendedName>
</protein>
<dbReference type="InterPro" id="IPR011015">
    <property type="entry name" value="LEM/LEM-like_dom_sf"/>
</dbReference>
<dbReference type="SUPFAM" id="SSF63451">
    <property type="entry name" value="LEM domain"/>
    <property type="match status" value="1"/>
</dbReference>
<evidence type="ECO:0000259" key="1">
    <source>
        <dbReference type="PROSITE" id="PS50954"/>
    </source>
</evidence>
<dbReference type="EMBL" id="CADEBC010000790">
    <property type="protein sequence ID" value="CAB3260768.1"/>
    <property type="molecule type" value="Genomic_DNA"/>
</dbReference>
<dbReference type="Gene3D" id="1.10.720.40">
    <property type="match status" value="1"/>
</dbReference>
<dbReference type="Pfam" id="PF03020">
    <property type="entry name" value="LEM"/>
    <property type="match status" value="1"/>
</dbReference>
<dbReference type="AlphaFoldDB" id="A0A8S1BNN8"/>
<gene>
    <name evidence="2" type="ORF">APLA_LOCUS17522</name>
</gene>
<comment type="caution">
    <text evidence="2">The sequence shown here is derived from an EMBL/GenBank/DDBJ whole genome shotgun (WGS) entry which is preliminary data.</text>
</comment>
<proteinExistence type="predicted"/>
<evidence type="ECO:0000313" key="2">
    <source>
        <dbReference type="EMBL" id="CAB3260768.1"/>
    </source>
</evidence>
<feature type="domain" description="LEM" evidence="1">
    <location>
        <begin position="2"/>
        <end position="46"/>
    </location>
</feature>
<dbReference type="OrthoDB" id="7261924at2759"/>